<dbReference type="AlphaFoldDB" id="A0A7W7PT29"/>
<organism evidence="2 3">
    <name type="scientific">Streptomyces griseomycini</name>
    <dbReference type="NCBI Taxonomy" id="66895"/>
    <lineage>
        <taxon>Bacteria</taxon>
        <taxon>Bacillati</taxon>
        <taxon>Actinomycetota</taxon>
        <taxon>Actinomycetes</taxon>
        <taxon>Kitasatosporales</taxon>
        <taxon>Streptomycetaceae</taxon>
        <taxon>Streptomyces</taxon>
    </lineage>
</organism>
<protein>
    <submittedName>
        <fullName evidence="2">Uncharacterized protein</fullName>
    </submittedName>
</protein>
<dbReference type="Proteomes" id="UP000579523">
    <property type="component" value="Unassembled WGS sequence"/>
</dbReference>
<proteinExistence type="predicted"/>
<comment type="caution">
    <text evidence="2">The sequence shown here is derived from an EMBL/GenBank/DDBJ whole genome shotgun (WGS) entry which is preliminary data.</text>
</comment>
<dbReference type="EMBL" id="JACHJI010000008">
    <property type="protein sequence ID" value="MBB4900775.1"/>
    <property type="molecule type" value="Genomic_DNA"/>
</dbReference>
<evidence type="ECO:0000313" key="3">
    <source>
        <dbReference type="Proteomes" id="UP000579523"/>
    </source>
</evidence>
<accession>A0A7W7PT29</accession>
<reference evidence="2 3" key="1">
    <citation type="submission" date="2020-08" db="EMBL/GenBank/DDBJ databases">
        <title>Genomic Encyclopedia of Type Strains, Phase III (KMG-III): the genomes of soil and plant-associated and newly described type strains.</title>
        <authorList>
            <person name="Whitman W."/>
        </authorList>
    </citation>
    <scope>NUCLEOTIDE SEQUENCE [LARGE SCALE GENOMIC DNA]</scope>
    <source>
        <strain evidence="2 3">CECT 3273</strain>
    </source>
</reference>
<keyword evidence="3" id="KW-1185">Reference proteome</keyword>
<evidence type="ECO:0000313" key="2">
    <source>
        <dbReference type="EMBL" id="MBB4900775.1"/>
    </source>
</evidence>
<feature type="region of interest" description="Disordered" evidence="1">
    <location>
        <begin position="1"/>
        <end position="35"/>
    </location>
</feature>
<name>A0A7W7PT29_9ACTN</name>
<gene>
    <name evidence="2" type="ORF">FHS37_004846</name>
</gene>
<evidence type="ECO:0000256" key="1">
    <source>
        <dbReference type="SAM" id="MobiDB-lite"/>
    </source>
</evidence>
<dbReference type="RefSeq" id="WP_184824640.1">
    <property type="nucleotide sequence ID" value="NZ_BMTK01000003.1"/>
</dbReference>
<sequence>MAGRRPSVRGPHPHGDGPVVGRFGGPAPLPAGFPDLPERTCLTASPDLVALPADATALPLPREA</sequence>